<feature type="signal peptide" evidence="1">
    <location>
        <begin position="1"/>
        <end position="21"/>
    </location>
</feature>
<dbReference type="RefSeq" id="WP_171679953.1">
    <property type="nucleotide sequence ID" value="NZ_JABGBN010000002.1"/>
</dbReference>
<evidence type="ECO:0000256" key="1">
    <source>
        <dbReference type="SAM" id="SignalP"/>
    </source>
</evidence>
<dbReference type="Pfam" id="PF03886">
    <property type="entry name" value="ABC_trans_aux"/>
    <property type="match status" value="1"/>
</dbReference>
<evidence type="ECO:0000313" key="4">
    <source>
        <dbReference type="Proteomes" id="UP000537862"/>
    </source>
</evidence>
<accession>A0A849P684</accession>
<dbReference type="InterPro" id="IPR005586">
    <property type="entry name" value="ABC_trans_aux"/>
</dbReference>
<comment type="caution">
    <text evidence="3">The sequence shown here is derived from an EMBL/GenBank/DDBJ whole genome shotgun (WGS) entry which is preliminary data.</text>
</comment>
<dbReference type="AlphaFoldDB" id="A0A849P684"/>
<gene>
    <name evidence="3" type="ORF">HKX39_03585</name>
</gene>
<evidence type="ECO:0000259" key="2">
    <source>
        <dbReference type="Pfam" id="PF03886"/>
    </source>
</evidence>
<feature type="chain" id="PRO_5032315368" description="ABC-type transport auxiliary lipoprotein component domain-containing protein" evidence="1">
    <location>
        <begin position="22"/>
        <end position="199"/>
    </location>
</feature>
<dbReference type="PROSITE" id="PS51257">
    <property type="entry name" value="PROKAR_LIPOPROTEIN"/>
    <property type="match status" value="1"/>
</dbReference>
<feature type="domain" description="ABC-type transport auxiliary lipoprotein component" evidence="2">
    <location>
        <begin position="32"/>
        <end position="188"/>
    </location>
</feature>
<dbReference type="EMBL" id="JABGBN010000002">
    <property type="protein sequence ID" value="NOL51255.1"/>
    <property type="molecule type" value="Genomic_DNA"/>
</dbReference>
<keyword evidence="1" id="KW-0732">Signal</keyword>
<name>A0A849P684_9BURK</name>
<dbReference type="Gene3D" id="3.40.50.10610">
    <property type="entry name" value="ABC-type transport auxiliary lipoprotein component"/>
    <property type="match status" value="1"/>
</dbReference>
<keyword evidence="4" id="KW-1185">Reference proteome</keyword>
<dbReference type="SUPFAM" id="SSF159594">
    <property type="entry name" value="XCC0632-like"/>
    <property type="match status" value="1"/>
</dbReference>
<proteinExistence type="predicted"/>
<sequence>MRRVKLSVIVGTLGMLLSACSILPNNPPLETYRLAPSQVQVQVRPSKLSLSIPEPYANRVIAHQRLAVITDNNEVLAYDGVRWEDVAHKVFRNRLVEDFQRANSYKTILINDEQINVDRSLRLDVQAYQLQYKQGRPSVVIAVNATLVNRRTGDVIASRHFHAEQETDSAQLSAILPVFSQLNDQVNTALIQWTRGQDK</sequence>
<organism evidence="3 4">
    <name type="scientific">Pelistega suis</name>
    <dbReference type="NCBI Taxonomy" id="1631957"/>
    <lineage>
        <taxon>Bacteria</taxon>
        <taxon>Pseudomonadati</taxon>
        <taxon>Pseudomonadota</taxon>
        <taxon>Betaproteobacteria</taxon>
        <taxon>Burkholderiales</taxon>
        <taxon>Alcaligenaceae</taxon>
        <taxon>Pelistega</taxon>
    </lineage>
</organism>
<protein>
    <recommendedName>
        <fullName evidence="2">ABC-type transport auxiliary lipoprotein component domain-containing protein</fullName>
    </recommendedName>
</protein>
<reference evidence="3 4" key="1">
    <citation type="submission" date="2020-05" db="EMBL/GenBank/DDBJ databases">
        <authorList>
            <person name="Niu N."/>
        </authorList>
    </citation>
    <scope>NUCLEOTIDE SEQUENCE [LARGE SCALE GENOMIC DNA]</scope>
    <source>
        <strain evidence="3 4">3340-03</strain>
    </source>
</reference>
<dbReference type="Proteomes" id="UP000537862">
    <property type="component" value="Unassembled WGS sequence"/>
</dbReference>
<evidence type="ECO:0000313" key="3">
    <source>
        <dbReference type="EMBL" id="NOL51255.1"/>
    </source>
</evidence>